<dbReference type="EMBL" id="CP010643">
    <property type="protein sequence ID" value="ATG36002.1"/>
    <property type="molecule type" value="Genomic_DNA"/>
</dbReference>
<evidence type="ECO:0000313" key="2">
    <source>
        <dbReference type="EMBL" id="ATG36002.1"/>
    </source>
</evidence>
<reference evidence="2 3" key="2">
    <citation type="journal article" date="2017" name="Genome Biol. Evol.">
        <title>Trajectories and Drivers of Genome Evolution in Surface-Associated Marine Phaeobacter.</title>
        <authorList>
            <person name="Freese H.M."/>
            <person name="Sikorski J."/>
            <person name="Bunk B."/>
            <person name="Scheuner C."/>
            <person name="Meier-Kolthoff J.P."/>
            <person name="Sproer C."/>
            <person name="Gram L."/>
            <person name="Overmann J."/>
        </authorList>
    </citation>
    <scope>NUCLEOTIDE SEQUENCE [LARGE SCALE GENOMIC DNA]</scope>
    <source>
        <strain evidence="2 3">P36</strain>
    </source>
</reference>
<feature type="domain" description="Mannose-6-phosphate isomerase type II C-terminal" evidence="1">
    <location>
        <begin position="353"/>
        <end position="439"/>
    </location>
</feature>
<dbReference type="EC" id="5.3.1.8" evidence="2"/>
<reference evidence="2 3" key="3">
    <citation type="journal article" date="2017" name="Int. J. Syst. Evol. Microbiol.">
        <title>Adaptation of Surface-Associated Bacteria to the Open Ocean: A Genomically Distinct Subpopulation of Phaeobacter gallaeciensis Colonizes Pacific Mesozooplankton.</title>
        <authorList>
            <person name="Freese H.M."/>
            <person name="Methner A."/>
            <person name="Overmann J."/>
        </authorList>
    </citation>
    <scope>NUCLEOTIDE SEQUENCE [LARGE SCALE GENOMIC DNA]</scope>
    <source>
        <strain evidence="2 3">P36</strain>
    </source>
</reference>
<keyword evidence="3" id="KW-1185">Reference proteome</keyword>
<reference evidence="2 3" key="4">
    <citation type="journal article" date="2018" name="Environ. Microbiol. Rep.">
        <title>Phylogenetic distribution of roseobacticides in the Roseobacter group and their effect on microalgae.</title>
        <authorList>
            <person name="Sonnenschein E.C."/>
            <person name="Phippen C.B."/>
            <person name="Bentzon-Tilia M."/>
            <person name="Rasmussen S.A."/>
            <person name="Nielsen K.F."/>
            <person name="Gram L."/>
        </authorList>
    </citation>
    <scope>NUCLEOTIDE SEQUENCE [LARGE SCALE GENOMIC DNA]</scope>
    <source>
        <strain evidence="2 3">P36</strain>
    </source>
</reference>
<dbReference type="SUPFAM" id="SSF53448">
    <property type="entry name" value="Nucleotide-diphospho-sugar transferases"/>
    <property type="match status" value="1"/>
</dbReference>
<dbReference type="GO" id="GO:0016779">
    <property type="term" value="F:nucleotidyltransferase activity"/>
    <property type="evidence" value="ECO:0007669"/>
    <property type="project" value="UniProtKB-KW"/>
</dbReference>
<accession>A0ABN5DEZ7</accession>
<proteinExistence type="predicted"/>
<evidence type="ECO:0000259" key="1">
    <source>
        <dbReference type="Pfam" id="PF01050"/>
    </source>
</evidence>
<dbReference type="PANTHER" id="PTHR46390">
    <property type="entry name" value="MANNOSE-1-PHOSPHATE GUANYLYLTRANSFERASE"/>
    <property type="match status" value="1"/>
</dbReference>
<dbReference type="PANTHER" id="PTHR46390:SF1">
    <property type="entry name" value="MANNOSE-1-PHOSPHATE GUANYLYLTRANSFERASE"/>
    <property type="match status" value="1"/>
</dbReference>
<dbReference type="Gene3D" id="3.90.550.10">
    <property type="entry name" value="Spore Coat Polysaccharide Biosynthesis Protein SpsA, Chain A"/>
    <property type="match status" value="1"/>
</dbReference>
<dbReference type="InterPro" id="IPR001538">
    <property type="entry name" value="Man6P_isomerase-2_C"/>
</dbReference>
<evidence type="ECO:0000313" key="3">
    <source>
        <dbReference type="Proteomes" id="UP000218891"/>
    </source>
</evidence>
<sequence length="456" mass="49166">MIYPIVLAGATDADIANSADMTPLHFEEAAGVDSRFQTLLSALTVAEFHTPTVLTSSAFAEVTERQMAALNIPGRLLLEPGATKSAAGTVAALHSLGGSADTLVLILPADQDFDYEGQLQEAVAKGVRAAQQGDVVMLGVQTDRACRSRGYIECARSLAADEATPVSKFLDQRSPAFDGWREQPAAKLWSTGIYLARLDTLLAAYKKRAARILMPSKTAVTRGRLTERGLTLDAESYRRARGSSFESAILSQHDRLSVVELDTGWDEAAAWQVEPEVASDAEWNAWLKGSVSGEADWCKTLPHSRRVSADRPAGTACHSSRESDAATLAIWYADQLLEGGTCGPNQTTAESTAESWGRSEILERGAHYIVKNLTVIPGQSLPLPAATLGTHWRVVEGSAMISSQERVQMVWRDQSLTSGGEIQQIDNIGIRPLQLIEVAPARSIRMAKRRVLSGVA</sequence>
<name>A0ABN5DEZ7_9RHOB</name>
<organism evidence="2 3">
    <name type="scientific">Phaeobacter piscinae</name>
    <dbReference type="NCBI Taxonomy" id="1580596"/>
    <lineage>
        <taxon>Bacteria</taxon>
        <taxon>Pseudomonadati</taxon>
        <taxon>Pseudomonadota</taxon>
        <taxon>Alphaproteobacteria</taxon>
        <taxon>Rhodobacterales</taxon>
        <taxon>Roseobacteraceae</taxon>
        <taxon>Phaeobacter</taxon>
    </lineage>
</organism>
<dbReference type="Pfam" id="PF01050">
    <property type="entry name" value="MannoseP_isomer"/>
    <property type="match status" value="1"/>
</dbReference>
<dbReference type="InterPro" id="IPR029044">
    <property type="entry name" value="Nucleotide-diphossugar_trans"/>
</dbReference>
<dbReference type="RefSeq" id="WP_096868977.1">
    <property type="nucleotide sequence ID" value="NZ_CP010643.1"/>
</dbReference>
<protein>
    <submittedName>
        <fullName evidence="2">Mannose-1-phosphate guanylyltransferase</fullName>
        <ecNumber evidence="2">5.3.1.8</ecNumber>
    </submittedName>
</protein>
<keyword evidence="2" id="KW-0548">Nucleotidyltransferase</keyword>
<dbReference type="Proteomes" id="UP000218891">
    <property type="component" value="Chromosome"/>
</dbReference>
<keyword evidence="2" id="KW-0413">Isomerase</keyword>
<gene>
    <name evidence="2" type="ORF">PhaeoP36_01862</name>
</gene>
<reference evidence="2 3" key="1">
    <citation type="journal article" date="2017" name="Front. Microbiol.">
        <title>Phaeobacter piscinae sp. nov., a species of the Roseobacter group and potential aquaculture probiont.</title>
        <authorList>
            <person name="Sonnenschein E.C."/>
            <person name="Phippen C.B.W."/>
            <person name="Nielsen K.F."/>
            <person name="Mateiu R.V."/>
            <person name="Melchiorsen J."/>
            <person name="Gram L."/>
            <person name="Overmann J."/>
            <person name="Freese H.M."/>
        </authorList>
    </citation>
    <scope>NUCLEOTIDE SEQUENCE [LARGE SCALE GENOMIC DNA]</scope>
    <source>
        <strain evidence="2 3">P36</strain>
    </source>
</reference>
<dbReference type="InterPro" id="IPR051161">
    <property type="entry name" value="Mannose-6P_isomerase_type2"/>
</dbReference>
<keyword evidence="2" id="KW-0808">Transferase</keyword>
<dbReference type="GO" id="GO:0004476">
    <property type="term" value="F:mannose-6-phosphate isomerase activity"/>
    <property type="evidence" value="ECO:0007669"/>
    <property type="project" value="UniProtKB-EC"/>
</dbReference>